<dbReference type="OrthoDB" id="9802795at2"/>
<dbReference type="Pfam" id="PF02601">
    <property type="entry name" value="Exonuc_VII_L"/>
    <property type="match status" value="1"/>
</dbReference>
<dbReference type="InterPro" id="IPR003753">
    <property type="entry name" value="Exonuc_VII_L"/>
</dbReference>
<evidence type="ECO:0000256" key="3">
    <source>
        <dbReference type="ARBA" id="ARBA00022801"/>
    </source>
</evidence>
<dbReference type="Pfam" id="PF13742">
    <property type="entry name" value="tRNA_anti_2"/>
    <property type="match status" value="1"/>
</dbReference>
<dbReference type="NCBIfam" id="TIGR00237">
    <property type="entry name" value="xseA"/>
    <property type="match status" value="1"/>
</dbReference>
<sequence>MLKYNSFFKANSEVIKSSPFTLTEILNEVKEHIDSKYRDTLYLIIAEIKEVRFDPKTGNYSFDLIDKQNNNITAVANAVIWRNNANVIEEFTKATGIKLKAGMKILFKAYIKYSPKSNLFLDIRYIDPSYTLGEVERRRREIIDQLGKENLMDKNKQLEFPLLPLRVAVISSSVSAGYNDFKTILQNSNYPFEITLFNVNVQGEQMEQDVVFKFEEISRHWYNFDVVVLVRGGGSGADLHYFDSYLIGKAIAYCPLPVLTGIGHTKDQSIADLVAYRAFNTPTAVANFIIEKVEELERRISEIEERVGILTVNILVAKNIELNEHINTLKYRTSKILSDNENKLNLLSQNLPYLVTISISREKNKIAQNENQLKLYTQSFIHNKLSLLNSRIENLKSLTNQVISRQSTSLNFLAYKLDTNLRRLMENYNNKLILIESKVNLLDPINVLKRGYSITRLNGKVLKSSLSVNSGDIIETILYIGTIKSEVKTKEE</sequence>
<comment type="catalytic activity">
    <reaction evidence="5">
        <text>Exonucleolytic cleavage in either 5'- to 3'- or 3'- to 5'-direction to yield nucleoside 5'-phosphates.</text>
        <dbReference type="EC" id="3.1.11.6"/>
    </reaction>
</comment>
<dbReference type="GO" id="GO:0003676">
    <property type="term" value="F:nucleic acid binding"/>
    <property type="evidence" value="ECO:0007669"/>
    <property type="project" value="InterPro"/>
</dbReference>
<protein>
    <recommendedName>
        <fullName evidence="5">Exodeoxyribonuclease 7 large subunit</fullName>
        <ecNumber evidence="5">3.1.11.6</ecNumber>
    </recommendedName>
</protein>
<feature type="coiled-coil region" evidence="6">
    <location>
        <begin position="286"/>
        <end position="313"/>
    </location>
</feature>
<dbReference type="GO" id="GO:0009318">
    <property type="term" value="C:exodeoxyribonuclease VII complex"/>
    <property type="evidence" value="ECO:0007669"/>
    <property type="project" value="UniProtKB-UniRule"/>
</dbReference>
<proteinExistence type="inferred from homology"/>
<dbReference type="PANTHER" id="PTHR30008">
    <property type="entry name" value="EXODEOXYRIBONUCLEASE 7 LARGE SUBUNIT"/>
    <property type="match status" value="1"/>
</dbReference>
<reference evidence="10" key="1">
    <citation type="submission" date="2015-11" db="EMBL/GenBank/DDBJ databases">
        <authorList>
            <person name="Varghese N."/>
        </authorList>
    </citation>
    <scope>NUCLEOTIDE SEQUENCE [LARGE SCALE GENOMIC DNA]</scope>
    <source>
        <strain evidence="10">JGI-23</strain>
    </source>
</reference>
<keyword evidence="3 5" id="KW-0378">Hydrolase</keyword>
<dbReference type="GO" id="GO:0006308">
    <property type="term" value="P:DNA catabolic process"/>
    <property type="evidence" value="ECO:0007669"/>
    <property type="project" value="UniProtKB-UniRule"/>
</dbReference>
<evidence type="ECO:0000256" key="5">
    <source>
        <dbReference type="RuleBase" id="RU004355"/>
    </source>
</evidence>
<evidence type="ECO:0000259" key="7">
    <source>
        <dbReference type="Pfam" id="PF02601"/>
    </source>
</evidence>
<keyword evidence="1" id="KW-0963">Cytoplasm</keyword>
<keyword evidence="10" id="KW-1185">Reference proteome</keyword>
<comment type="subcellular location">
    <subcellularLocation>
        <location evidence="5">Cytoplasm</location>
    </subcellularLocation>
</comment>
<dbReference type="RefSeq" id="WP_092350410.1">
    <property type="nucleotide sequence ID" value="NZ_CZVW01000016.1"/>
</dbReference>
<dbReference type="EC" id="3.1.11.6" evidence="5"/>
<accession>A0A0P1NVV4</accession>
<dbReference type="InterPro" id="IPR025824">
    <property type="entry name" value="OB-fold_nuc-bd_dom"/>
</dbReference>
<keyword evidence="6" id="KW-0175">Coiled coil</keyword>
<organism evidence="9 10">
    <name type="scientific">Candidatus Chryseopegocella kryptomonas</name>
    <dbReference type="NCBI Taxonomy" id="1633643"/>
    <lineage>
        <taxon>Bacteria</taxon>
        <taxon>Pseudomonadati</taxon>
        <taxon>Candidatus Kryptoniota</taxon>
        <taxon>Candidatus Chryseopegocella</taxon>
    </lineage>
</organism>
<dbReference type="InterPro" id="IPR020579">
    <property type="entry name" value="Exonuc_VII_lsu_C"/>
</dbReference>
<evidence type="ECO:0000256" key="6">
    <source>
        <dbReference type="SAM" id="Coils"/>
    </source>
</evidence>
<keyword evidence="4 5" id="KW-0269">Exonuclease</keyword>
<evidence type="ECO:0000259" key="8">
    <source>
        <dbReference type="Pfam" id="PF13742"/>
    </source>
</evidence>
<evidence type="ECO:0000313" key="9">
    <source>
        <dbReference type="EMBL" id="CUT03402.1"/>
    </source>
</evidence>
<name>A0A0P1NVV4_9BACT</name>
<feature type="domain" description="OB-fold nucleic acid binding" evidence="8">
    <location>
        <begin position="20"/>
        <end position="124"/>
    </location>
</feature>
<dbReference type="GO" id="GO:0008855">
    <property type="term" value="F:exodeoxyribonuclease VII activity"/>
    <property type="evidence" value="ECO:0007669"/>
    <property type="project" value="UniProtKB-UniRule"/>
</dbReference>
<evidence type="ECO:0000256" key="1">
    <source>
        <dbReference type="ARBA" id="ARBA00022490"/>
    </source>
</evidence>
<dbReference type="Proteomes" id="UP000199197">
    <property type="component" value="Unassembled WGS sequence"/>
</dbReference>
<gene>
    <name evidence="9" type="ORF">JGI23_01466</name>
</gene>
<dbReference type="EMBL" id="CZVW01000016">
    <property type="protein sequence ID" value="CUT03402.1"/>
    <property type="molecule type" value="Genomic_DNA"/>
</dbReference>
<evidence type="ECO:0000256" key="2">
    <source>
        <dbReference type="ARBA" id="ARBA00022722"/>
    </source>
</evidence>
<dbReference type="PANTHER" id="PTHR30008:SF0">
    <property type="entry name" value="EXODEOXYRIBONUCLEASE 7 LARGE SUBUNIT"/>
    <property type="match status" value="1"/>
</dbReference>
<evidence type="ECO:0000313" key="10">
    <source>
        <dbReference type="Proteomes" id="UP000199197"/>
    </source>
</evidence>
<dbReference type="GO" id="GO:0005737">
    <property type="term" value="C:cytoplasm"/>
    <property type="evidence" value="ECO:0007669"/>
    <property type="project" value="UniProtKB-SubCell"/>
</dbReference>
<feature type="domain" description="Exonuclease VII large subunit C-terminal" evidence="7">
    <location>
        <begin position="151"/>
        <end position="485"/>
    </location>
</feature>
<comment type="similarity">
    <text evidence="5">Belongs to the XseA family.</text>
</comment>
<evidence type="ECO:0000256" key="4">
    <source>
        <dbReference type="ARBA" id="ARBA00022839"/>
    </source>
</evidence>
<keyword evidence="2 5" id="KW-0540">Nuclease</keyword>
<dbReference type="AlphaFoldDB" id="A0A0P1NVV4"/>